<proteinExistence type="predicted"/>
<gene>
    <name evidence="2" type="ORF">RLDS_04450</name>
</gene>
<dbReference type="Gene3D" id="3.10.590.10">
    <property type="entry name" value="ph1033 like domains"/>
    <property type="match status" value="1"/>
</dbReference>
<sequence length="152" mass="16528">MHGGILDRPGPLLQEGMMHYWLMKSEPDVFSYDDLVAKGQAEWDGVRNHAAQGHMKAMRKGDLALFYHSNIGLAAVGIMTIVGEAAPDSTDDSGKWIAVQVAPKEKLANPVPLKAMKAQASLSDMAIIRQPRLSVSPLTKAEFDQIVAMSKT</sequence>
<protein>
    <submittedName>
        <fullName evidence="2">Ubiquinol-cytochrome C reductase</fullName>
    </submittedName>
</protein>
<organism evidence="2 3">
    <name type="scientific">Sphingobium lactosutens DS20</name>
    <dbReference type="NCBI Taxonomy" id="1331060"/>
    <lineage>
        <taxon>Bacteria</taxon>
        <taxon>Pseudomonadati</taxon>
        <taxon>Pseudomonadota</taxon>
        <taxon>Alphaproteobacteria</taxon>
        <taxon>Sphingomonadales</taxon>
        <taxon>Sphingomonadaceae</taxon>
        <taxon>Sphingobium</taxon>
    </lineage>
</organism>
<accession>T0HLG5</accession>
<dbReference type="SUPFAM" id="SSF88697">
    <property type="entry name" value="PUA domain-like"/>
    <property type="match status" value="1"/>
</dbReference>
<evidence type="ECO:0000313" key="2">
    <source>
        <dbReference type="EMBL" id="EQB17206.1"/>
    </source>
</evidence>
<evidence type="ECO:0000259" key="1">
    <source>
        <dbReference type="Pfam" id="PF01878"/>
    </source>
</evidence>
<feature type="domain" description="EVE" evidence="1">
    <location>
        <begin position="20"/>
        <end position="149"/>
    </location>
</feature>
<dbReference type="InterPro" id="IPR052181">
    <property type="entry name" value="5hmC_binding"/>
</dbReference>
<evidence type="ECO:0000313" key="3">
    <source>
        <dbReference type="Proteomes" id="UP000015531"/>
    </source>
</evidence>
<dbReference type="AlphaFoldDB" id="T0HLG5"/>
<dbReference type="eggNOG" id="COG2947">
    <property type="taxonomic scope" value="Bacteria"/>
</dbReference>
<dbReference type="Pfam" id="PF01878">
    <property type="entry name" value="EVE"/>
    <property type="match status" value="1"/>
</dbReference>
<dbReference type="PANTHER" id="PTHR14087">
    <property type="entry name" value="THYMOCYTE NUCLEAR PROTEIN 1"/>
    <property type="match status" value="1"/>
</dbReference>
<comment type="caution">
    <text evidence="2">The sequence shown here is derived from an EMBL/GenBank/DDBJ whole genome shotgun (WGS) entry which is preliminary data.</text>
</comment>
<dbReference type="Proteomes" id="UP000015531">
    <property type="component" value="Unassembled WGS sequence"/>
</dbReference>
<dbReference type="PANTHER" id="PTHR14087:SF7">
    <property type="entry name" value="THYMOCYTE NUCLEAR PROTEIN 1"/>
    <property type="match status" value="1"/>
</dbReference>
<dbReference type="PATRIC" id="fig|1331060.3.peg.815"/>
<name>T0HLG5_9SPHN</name>
<dbReference type="EMBL" id="ATDP01000071">
    <property type="protein sequence ID" value="EQB17206.1"/>
    <property type="molecule type" value="Genomic_DNA"/>
</dbReference>
<dbReference type="InterPro" id="IPR047197">
    <property type="entry name" value="THYN1-like_EVE"/>
</dbReference>
<dbReference type="CDD" id="cd21133">
    <property type="entry name" value="EVE"/>
    <property type="match status" value="1"/>
</dbReference>
<reference evidence="2 3" key="1">
    <citation type="journal article" date="2013" name="Genome Announc.">
        <title>Draft Genome Sequence of Sphingobium lactosutens Strain DS20T, Isolated from a Hexachlorocyclohexane Dumpsite.</title>
        <authorList>
            <person name="Kumar R."/>
            <person name="Dwivedi V."/>
            <person name="Negi V."/>
            <person name="Khurana J.P."/>
            <person name="Lal R."/>
        </authorList>
    </citation>
    <scope>NUCLEOTIDE SEQUENCE [LARGE SCALE GENOMIC DNA]</scope>
    <source>
        <strain evidence="2 3">DS20</strain>
    </source>
</reference>
<dbReference type="InterPro" id="IPR002740">
    <property type="entry name" value="EVE_domain"/>
</dbReference>
<dbReference type="InterPro" id="IPR015947">
    <property type="entry name" value="PUA-like_sf"/>
</dbReference>
<keyword evidence="3" id="KW-1185">Reference proteome</keyword>